<organism evidence="4 5">
    <name type="scientific">Listeria booriae</name>
    <dbReference type="NCBI Taxonomy" id="1552123"/>
    <lineage>
        <taxon>Bacteria</taxon>
        <taxon>Bacillati</taxon>
        <taxon>Bacillota</taxon>
        <taxon>Bacilli</taxon>
        <taxon>Bacillales</taxon>
        <taxon>Listeriaceae</taxon>
        <taxon>Listeria</taxon>
    </lineage>
</organism>
<dbReference type="OrthoDB" id="1656061at2"/>
<dbReference type="GO" id="GO:0042802">
    <property type="term" value="F:identical protein binding"/>
    <property type="evidence" value="ECO:0007669"/>
    <property type="project" value="TreeGrafter"/>
</dbReference>
<dbReference type="Pfam" id="PF14501">
    <property type="entry name" value="HATPase_c_5"/>
    <property type="match status" value="1"/>
</dbReference>
<dbReference type="STRING" id="1552123.EP57_13715"/>
<keyword evidence="1" id="KW-0175">Coiled coil</keyword>
<name>A0A099W2S5_9LIST</name>
<dbReference type="Gene3D" id="3.30.565.10">
    <property type="entry name" value="Histidine kinase-like ATPase, C-terminal domain"/>
    <property type="match status" value="1"/>
</dbReference>
<evidence type="ECO:0000256" key="2">
    <source>
        <dbReference type="SAM" id="Phobius"/>
    </source>
</evidence>
<accession>A0A099W2S5</accession>
<keyword evidence="5" id="KW-1185">Reference proteome</keyword>
<dbReference type="EMBL" id="JNFA01000028">
    <property type="protein sequence ID" value="KGL38986.1"/>
    <property type="molecule type" value="Genomic_DNA"/>
</dbReference>
<dbReference type="AlphaFoldDB" id="A0A099W2S5"/>
<proteinExistence type="predicted"/>
<dbReference type="PANTHER" id="PTHR40448">
    <property type="entry name" value="TWO-COMPONENT SENSOR HISTIDINE KINASE"/>
    <property type="match status" value="1"/>
</dbReference>
<comment type="caution">
    <text evidence="4">The sequence shown here is derived from an EMBL/GenBank/DDBJ whole genome shotgun (WGS) entry which is preliminary data.</text>
</comment>
<dbReference type="RefSeq" id="WP_052167698.1">
    <property type="nucleotide sequence ID" value="NZ_CBCSHQ010000003.1"/>
</dbReference>
<dbReference type="eggNOG" id="COG3290">
    <property type="taxonomic scope" value="Bacteria"/>
</dbReference>
<gene>
    <name evidence="4" type="ORF">EP57_13715</name>
</gene>
<dbReference type="SUPFAM" id="SSF55874">
    <property type="entry name" value="ATPase domain of HSP90 chaperone/DNA topoisomerase II/histidine kinase"/>
    <property type="match status" value="1"/>
</dbReference>
<keyword evidence="2" id="KW-0812">Transmembrane</keyword>
<sequence length="331" mass="37773">MMNIGTIFNTSTAFIWITLIAIICIILFISILFLMRKRTKISKTQRYYIFLAIGIIVVTAVILQLTIYMSNTYEFPKAVLYTTEVLFVAYLTIICLVLVKVYRANLREAEKRNQEEQMAQLQRYVTNVEQLQHEVVHFQQNYVDVLSNLETLIANGQMEELAMYFDENILPVNKSMVDNKYKLSQIKNMHVLELKGLLAAKMMRAQELKIDAQLEIVEPIESLEMYKVELCQIVGILLDNAIEASAGTTAAFMKVAFVKNENTVTMLVQNSVPDEMPEIHQMFEKGFSTKGENRGLGLAIVDEIVNKNASVVLDTQIMDDGTFMQGLIIRQ</sequence>
<feature type="transmembrane region" description="Helical" evidence="2">
    <location>
        <begin position="12"/>
        <end position="35"/>
    </location>
</feature>
<evidence type="ECO:0000259" key="3">
    <source>
        <dbReference type="Pfam" id="PF14501"/>
    </source>
</evidence>
<feature type="coiled-coil region" evidence="1">
    <location>
        <begin position="99"/>
        <end position="141"/>
    </location>
</feature>
<evidence type="ECO:0000313" key="5">
    <source>
        <dbReference type="Proteomes" id="UP000029844"/>
    </source>
</evidence>
<evidence type="ECO:0000313" key="4">
    <source>
        <dbReference type="EMBL" id="KGL38986.1"/>
    </source>
</evidence>
<dbReference type="GeneID" id="58718399"/>
<reference evidence="4 5" key="1">
    <citation type="submission" date="2014-05" db="EMBL/GenBank/DDBJ databases">
        <title>Novel Listeriaceae from food processing environments.</title>
        <authorList>
            <person name="den Bakker H.C."/>
        </authorList>
    </citation>
    <scope>NUCLEOTIDE SEQUENCE [LARGE SCALE GENOMIC DNA]</scope>
    <source>
        <strain evidence="4 5">FSL A5-0281</strain>
    </source>
</reference>
<protein>
    <recommendedName>
        <fullName evidence="3">Sensor histidine kinase NatK-like C-terminal domain-containing protein</fullName>
    </recommendedName>
</protein>
<evidence type="ECO:0000256" key="1">
    <source>
        <dbReference type="SAM" id="Coils"/>
    </source>
</evidence>
<feature type="transmembrane region" description="Helical" evidence="2">
    <location>
        <begin position="47"/>
        <end position="67"/>
    </location>
</feature>
<feature type="domain" description="Sensor histidine kinase NatK-like C-terminal" evidence="3">
    <location>
        <begin position="228"/>
        <end position="329"/>
    </location>
</feature>
<dbReference type="PANTHER" id="PTHR40448:SF1">
    <property type="entry name" value="TWO-COMPONENT SENSOR HISTIDINE KINASE"/>
    <property type="match status" value="1"/>
</dbReference>
<keyword evidence="2" id="KW-0472">Membrane</keyword>
<dbReference type="Proteomes" id="UP000029844">
    <property type="component" value="Unassembled WGS sequence"/>
</dbReference>
<feature type="transmembrane region" description="Helical" evidence="2">
    <location>
        <begin position="79"/>
        <end position="102"/>
    </location>
</feature>
<dbReference type="InterPro" id="IPR032834">
    <property type="entry name" value="NatK-like_C"/>
</dbReference>
<dbReference type="InterPro" id="IPR036890">
    <property type="entry name" value="HATPase_C_sf"/>
</dbReference>
<keyword evidence="2" id="KW-1133">Transmembrane helix</keyword>